<comment type="caution">
    <text evidence="5">The sequence shown here is derived from an EMBL/GenBank/DDBJ whole genome shotgun (WGS) entry which is preliminary data.</text>
</comment>
<keyword evidence="6" id="KW-1185">Reference proteome</keyword>
<dbReference type="NCBIfam" id="NF010663">
    <property type="entry name" value="PRK14059.1-1"/>
    <property type="match status" value="1"/>
</dbReference>
<protein>
    <recommendedName>
        <fullName evidence="4">Bacterial bifunctional deaminase-reductase C-terminal domain-containing protein</fullName>
    </recommendedName>
</protein>
<keyword evidence="2" id="KW-0521">NADP</keyword>
<evidence type="ECO:0000256" key="3">
    <source>
        <dbReference type="ARBA" id="ARBA00023002"/>
    </source>
</evidence>
<evidence type="ECO:0000259" key="4">
    <source>
        <dbReference type="Pfam" id="PF01872"/>
    </source>
</evidence>
<dbReference type="GO" id="GO:0008703">
    <property type="term" value="F:5-amino-6-(5-phosphoribosylamino)uracil reductase activity"/>
    <property type="evidence" value="ECO:0007669"/>
    <property type="project" value="InterPro"/>
</dbReference>
<dbReference type="InterPro" id="IPR002734">
    <property type="entry name" value="RibDG_C"/>
</dbReference>
<sequence>MPDTAAAAQFTVLGPDGAPLDSADPRLADLYSYPDNLQTCWVRGNMIASVDGGATAGGKSGALGGTGDRAVFEQMRHCADVILVGAATVRTENYSGAQVPVAQRGIRQARGQAEVPPIAVITGSGRLDPDARFFTHTEVTPLVLTCTAAYDDTRTRLGALAEVIDASGADPDDVDPAVALRALADRGLLRVLTEGGPGVLGLLIAADLLDELCLTVAPVLVGGAPPRITGGSAEVLTRMRPAHVLSDDDGYLYLRYTR</sequence>
<feature type="domain" description="Bacterial bifunctional deaminase-reductase C-terminal" evidence="4">
    <location>
        <begin position="41"/>
        <end position="252"/>
    </location>
</feature>
<gene>
    <name evidence="5" type="ORF">BHQ18_24370</name>
</gene>
<evidence type="ECO:0000256" key="1">
    <source>
        <dbReference type="ARBA" id="ARBA00005104"/>
    </source>
</evidence>
<dbReference type="AlphaFoldDB" id="A0A1E3RC39"/>
<dbReference type="InterPro" id="IPR024072">
    <property type="entry name" value="DHFR-like_dom_sf"/>
</dbReference>
<evidence type="ECO:0000256" key="2">
    <source>
        <dbReference type="ARBA" id="ARBA00022857"/>
    </source>
</evidence>
<dbReference type="EMBL" id="MIHA01000023">
    <property type="protein sequence ID" value="ODQ87351.1"/>
    <property type="molecule type" value="Genomic_DNA"/>
</dbReference>
<organism evidence="5 6">
    <name type="scientific">Mycolicibacterium flavescens</name>
    <name type="common">Mycobacterium flavescens</name>
    <dbReference type="NCBI Taxonomy" id="1776"/>
    <lineage>
        <taxon>Bacteria</taxon>
        <taxon>Bacillati</taxon>
        <taxon>Actinomycetota</taxon>
        <taxon>Actinomycetes</taxon>
        <taxon>Mycobacteriales</taxon>
        <taxon>Mycobacteriaceae</taxon>
        <taxon>Mycolicibacterium</taxon>
    </lineage>
</organism>
<dbReference type="PANTHER" id="PTHR38011:SF7">
    <property type="entry name" value="2,5-DIAMINO-6-RIBOSYLAMINO-4(3H)-PYRIMIDINONE 5'-PHOSPHATE REDUCTASE"/>
    <property type="match status" value="1"/>
</dbReference>
<dbReference type="NCBIfam" id="NF010664">
    <property type="entry name" value="PRK14059.1-2"/>
    <property type="match status" value="1"/>
</dbReference>
<dbReference type="Pfam" id="PF01872">
    <property type="entry name" value="RibD_C"/>
    <property type="match status" value="1"/>
</dbReference>
<dbReference type="GO" id="GO:0009231">
    <property type="term" value="P:riboflavin biosynthetic process"/>
    <property type="evidence" value="ECO:0007669"/>
    <property type="project" value="InterPro"/>
</dbReference>
<dbReference type="STRING" id="1776.BHQ18_24370"/>
<dbReference type="PANTHER" id="PTHR38011">
    <property type="entry name" value="DIHYDROFOLATE REDUCTASE FAMILY PROTEIN (AFU_ORTHOLOGUE AFUA_8G06820)"/>
    <property type="match status" value="1"/>
</dbReference>
<evidence type="ECO:0000313" key="5">
    <source>
        <dbReference type="EMBL" id="ODQ87351.1"/>
    </source>
</evidence>
<keyword evidence="3" id="KW-0560">Oxidoreductase</keyword>
<dbReference type="NCBIfam" id="NF010665">
    <property type="entry name" value="PRK14059.1-4"/>
    <property type="match status" value="1"/>
</dbReference>
<dbReference type="Proteomes" id="UP000094053">
    <property type="component" value="Unassembled WGS sequence"/>
</dbReference>
<accession>A0A1E3RC39</accession>
<dbReference type="InterPro" id="IPR050765">
    <property type="entry name" value="Riboflavin_Biosynth_HTPR"/>
</dbReference>
<reference evidence="6" key="1">
    <citation type="submission" date="2016-09" db="EMBL/GenBank/DDBJ databases">
        <authorList>
            <person name="Greninger A.L."/>
            <person name="Jerome K.R."/>
            <person name="Mcnair B."/>
            <person name="Wallis C."/>
            <person name="Fang F."/>
        </authorList>
    </citation>
    <scope>NUCLEOTIDE SEQUENCE [LARGE SCALE GENOMIC DNA]</scope>
    <source>
        <strain evidence="6">M6</strain>
    </source>
</reference>
<proteinExistence type="predicted"/>
<dbReference type="RefSeq" id="WP_069416269.1">
    <property type="nucleotide sequence ID" value="NZ_JACKUL010000010.1"/>
</dbReference>
<name>A0A1E3RC39_MYCFV</name>
<dbReference type="Gene3D" id="3.40.430.10">
    <property type="entry name" value="Dihydrofolate Reductase, subunit A"/>
    <property type="match status" value="1"/>
</dbReference>
<dbReference type="SUPFAM" id="SSF53597">
    <property type="entry name" value="Dihydrofolate reductase-like"/>
    <property type="match status" value="1"/>
</dbReference>
<comment type="pathway">
    <text evidence="1">Cofactor biosynthesis; riboflavin biosynthesis.</text>
</comment>
<evidence type="ECO:0000313" key="6">
    <source>
        <dbReference type="Proteomes" id="UP000094053"/>
    </source>
</evidence>
<dbReference type="OrthoDB" id="5243299at2"/>